<organism evidence="1 2">
    <name type="scientific">Agrobacterium phage OLIVR5</name>
    <dbReference type="NCBI Taxonomy" id="2723773"/>
    <lineage>
        <taxon>Viruses</taxon>
        <taxon>Duplodnaviria</taxon>
        <taxon>Heunggongvirae</taxon>
        <taxon>Uroviricota</taxon>
        <taxon>Caudoviricetes</taxon>
        <taxon>Pootjesviridae</taxon>
        <taxon>Heverleevirus</taxon>
        <taxon>Heverleevirus OLIVR5</taxon>
    </lineage>
</organism>
<gene>
    <name evidence="1" type="ORF">Ab1vBOLIVR5_gp211c</name>
</gene>
<dbReference type="EMBL" id="MT234342">
    <property type="protein sequence ID" value="QIW87859.1"/>
    <property type="molecule type" value="Genomic_DNA"/>
</dbReference>
<protein>
    <submittedName>
        <fullName evidence="1">Uncharacterized protein</fullName>
    </submittedName>
</protein>
<reference evidence="1 2" key="1">
    <citation type="submission" date="2020-03" db="EMBL/GenBank/DDBJ databases">
        <authorList>
            <person name="Holtappels D."/>
            <person name="Bomans J.P.J."/>
            <person name="Lavigne R."/>
            <person name="Wagemans J."/>
        </authorList>
    </citation>
    <scope>NUCLEOTIDE SEQUENCE [LARGE SCALE GENOMIC DNA]</scope>
    <source>
        <strain evidence="1 2">OLIVR5</strain>
    </source>
</reference>
<accession>A0A858MTE0</accession>
<evidence type="ECO:0000313" key="2">
    <source>
        <dbReference type="Proteomes" id="UP000671873"/>
    </source>
</evidence>
<evidence type="ECO:0000313" key="1">
    <source>
        <dbReference type="EMBL" id="QIW87859.1"/>
    </source>
</evidence>
<dbReference type="Proteomes" id="UP000671873">
    <property type="component" value="Segment"/>
</dbReference>
<name>A0A858MTE0_9CAUD</name>
<proteinExistence type="predicted"/>
<sequence>MNIFYFDINVDKGKYSPVLKEISRPTKPSLKANHTPEDVIVYAEALKAYNLEKAEFETARDENRRISTTASNQFFIDSASIFGISEEKDARKFRNFVMLINESHEEIDGRVSFINDLYTVFGE</sequence>
<keyword evidence="2" id="KW-1185">Reference proteome</keyword>